<reference evidence="2" key="1">
    <citation type="submission" date="2013-08" db="EMBL/GenBank/DDBJ databases">
        <authorList>
            <person name="Mendez C."/>
            <person name="Richter M."/>
            <person name="Ferrer M."/>
            <person name="Sanchez J."/>
        </authorList>
    </citation>
    <scope>NUCLEOTIDE SEQUENCE</scope>
</reference>
<organism evidence="2">
    <name type="scientific">mine drainage metagenome</name>
    <dbReference type="NCBI Taxonomy" id="410659"/>
    <lineage>
        <taxon>unclassified sequences</taxon>
        <taxon>metagenomes</taxon>
        <taxon>ecological metagenomes</taxon>
    </lineage>
</organism>
<dbReference type="InterPro" id="IPR036397">
    <property type="entry name" value="RNaseH_sf"/>
</dbReference>
<name>T0ZQJ9_9ZZZZ</name>
<evidence type="ECO:0000313" key="2">
    <source>
        <dbReference type="EMBL" id="EQD46928.1"/>
    </source>
</evidence>
<evidence type="ECO:0000259" key="1">
    <source>
        <dbReference type="PROSITE" id="PS50994"/>
    </source>
</evidence>
<dbReference type="PROSITE" id="PS50994">
    <property type="entry name" value="INTEGRASE"/>
    <property type="match status" value="1"/>
</dbReference>
<proteinExistence type="predicted"/>
<feature type="domain" description="Integrase catalytic" evidence="1">
    <location>
        <begin position="1"/>
        <end position="154"/>
    </location>
</feature>
<dbReference type="EMBL" id="AUZZ01006246">
    <property type="protein sequence ID" value="EQD46928.1"/>
    <property type="molecule type" value="Genomic_DNA"/>
</dbReference>
<feature type="non-terminal residue" evidence="2">
    <location>
        <position position="1"/>
    </location>
</feature>
<protein>
    <submittedName>
        <fullName evidence="2">Transposase</fullName>
    </submittedName>
</protein>
<gene>
    <name evidence="2" type="ORF">B2A_08665</name>
</gene>
<dbReference type="PANTHER" id="PTHR35004:SF6">
    <property type="entry name" value="TRANSPOSASE"/>
    <property type="match status" value="1"/>
</dbReference>
<dbReference type="GO" id="GO:0015074">
    <property type="term" value="P:DNA integration"/>
    <property type="evidence" value="ECO:0007669"/>
    <property type="project" value="InterPro"/>
</dbReference>
<reference evidence="2" key="2">
    <citation type="journal article" date="2014" name="ISME J.">
        <title>Microbial stratification in low pH oxic and suboxic macroscopic growths along an acid mine drainage.</title>
        <authorList>
            <person name="Mendez-Garcia C."/>
            <person name="Mesa V."/>
            <person name="Sprenger R.R."/>
            <person name="Richter M."/>
            <person name="Diez M.S."/>
            <person name="Solano J."/>
            <person name="Bargiela R."/>
            <person name="Golyshina O.V."/>
            <person name="Manteca A."/>
            <person name="Ramos J.L."/>
            <person name="Gallego J.R."/>
            <person name="Llorente I."/>
            <person name="Martins Dos Santos V.A."/>
            <person name="Jensen O.N."/>
            <person name="Pelaez A.I."/>
            <person name="Sanchez J."/>
            <person name="Ferrer M."/>
        </authorList>
    </citation>
    <scope>NUCLEOTIDE SEQUENCE</scope>
</reference>
<dbReference type="InterPro" id="IPR012337">
    <property type="entry name" value="RNaseH-like_sf"/>
</dbReference>
<dbReference type="AlphaFoldDB" id="T0ZQJ9"/>
<accession>T0ZQJ9</accession>
<dbReference type="Pfam" id="PF13683">
    <property type="entry name" value="rve_3"/>
    <property type="match status" value="1"/>
</dbReference>
<dbReference type="PANTHER" id="PTHR35004">
    <property type="entry name" value="TRANSPOSASE RV3428C-RELATED"/>
    <property type="match status" value="1"/>
</dbReference>
<dbReference type="SUPFAM" id="SSF53098">
    <property type="entry name" value="Ribonuclease H-like"/>
    <property type="match status" value="1"/>
</dbReference>
<comment type="caution">
    <text evidence="2">The sequence shown here is derived from an EMBL/GenBank/DDBJ whole genome shotgun (WGS) entry which is preliminary data.</text>
</comment>
<dbReference type="Gene3D" id="3.30.420.10">
    <property type="entry name" value="Ribonuclease H-like superfamily/Ribonuclease H"/>
    <property type="match status" value="1"/>
</dbReference>
<dbReference type="GO" id="GO:0003676">
    <property type="term" value="F:nucleic acid binding"/>
    <property type="evidence" value="ECO:0007669"/>
    <property type="project" value="InterPro"/>
</dbReference>
<dbReference type="InterPro" id="IPR001584">
    <property type="entry name" value="Integrase_cat-core"/>
</dbReference>
<sequence length="213" mass="24760">ESARRYLFVAIDRATRWVFLRIYADQSEASSSDFLRRLYATAPMKIVKLLTDNGSQFTDRFTAKSKKPTGEHAFDRECALLGIEHRLTKPRHPQTNGMVERFNGRISDILATTHFRSREDLQTTLERYAKLYNDHLPQRALGHRTPRQAMDLWRKNHPEIFVRQLKNQTGLDTYAQVCALPPRPAAVHHPRLIIPVWPCVARPPRKLELPCRP</sequence>